<feature type="non-terminal residue" evidence="1">
    <location>
        <position position="1"/>
    </location>
</feature>
<gene>
    <name evidence="1" type="ORF">LCGC14_2837010</name>
</gene>
<evidence type="ECO:0000313" key="1">
    <source>
        <dbReference type="EMBL" id="KKK79087.1"/>
    </source>
</evidence>
<proteinExistence type="predicted"/>
<reference evidence="1" key="1">
    <citation type="journal article" date="2015" name="Nature">
        <title>Complex archaea that bridge the gap between prokaryotes and eukaryotes.</title>
        <authorList>
            <person name="Spang A."/>
            <person name="Saw J.H."/>
            <person name="Jorgensen S.L."/>
            <person name="Zaremba-Niedzwiedzka K."/>
            <person name="Martijn J."/>
            <person name="Lind A.E."/>
            <person name="van Eijk R."/>
            <person name="Schleper C."/>
            <person name="Guy L."/>
            <person name="Ettema T.J."/>
        </authorList>
    </citation>
    <scope>NUCLEOTIDE SEQUENCE</scope>
</reference>
<dbReference type="EMBL" id="LAZR01054188">
    <property type="protein sequence ID" value="KKK79087.1"/>
    <property type="molecule type" value="Genomic_DNA"/>
</dbReference>
<dbReference type="AlphaFoldDB" id="A0A0F8YCC0"/>
<organism evidence="1">
    <name type="scientific">marine sediment metagenome</name>
    <dbReference type="NCBI Taxonomy" id="412755"/>
    <lineage>
        <taxon>unclassified sequences</taxon>
        <taxon>metagenomes</taxon>
        <taxon>ecological metagenomes</taxon>
    </lineage>
</organism>
<comment type="caution">
    <text evidence="1">The sequence shown here is derived from an EMBL/GenBank/DDBJ whole genome shotgun (WGS) entry which is preliminary data.</text>
</comment>
<name>A0A0F8YCC0_9ZZZZ</name>
<accession>A0A0F8YCC0</accession>
<sequence>NDGNAITNALTFASSSTIARATSIDVTDWTEIKGNNLQATKNNVADKGWLFVVVVPMNA</sequence>
<protein>
    <submittedName>
        <fullName evidence="1">Uncharacterized protein</fullName>
    </submittedName>
</protein>